<dbReference type="PANTHER" id="PTHR11017">
    <property type="entry name" value="LEUCINE-RICH REPEAT-CONTAINING PROTEIN"/>
    <property type="match status" value="1"/>
</dbReference>
<accession>A0A2I0IWS7</accession>
<feature type="domain" description="TIR" evidence="1">
    <location>
        <begin position="1"/>
        <end position="121"/>
    </location>
</feature>
<organism evidence="2 3">
    <name type="scientific">Punica granatum</name>
    <name type="common">Pomegranate</name>
    <dbReference type="NCBI Taxonomy" id="22663"/>
    <lineage>
        <taxon>Eukaryota</taxon>
        <taxon>Viridiplantae</taxon>
        <taxon>Streptophyta</taxon>
        <taxon>Embryophyta</taxon>
        <taxon>Tracheophyta</taxon>
        <taxon>Spermatophyta</taxon>
        <taxon>Magnoliopsida</taxon>
        <taxon>eudicotyledons</taxon>
        <taxon>Gunneridae</taxon>
        <taxon>Pentapetalae</taxon>
        <taxon>rosids</taxon>
        <taxon>malvids</taxon>
        <taxon>Myrtales</taxon>
        <taxon>Lythraceae</taxon>
        <taxon>Punica</taxon>
    </lineage>
</organism>
<gene>
    <name evidence="2" type="ORF">CRG98_031162</name>
</gene>
<dbReference type="InterPro" id="IPR000157">
    <property type="entry name" value="TIR_dom"/>
</dbReference>
<proteinExistence type="predicted"/>
<evidence type="ECO:0000259" key="1">
    <source>
        <dbReference type="PROSITE" id="PS50104"/>
    </source>
</evidence>
<keyword evidence="3" id="KW-1185">Reference proteome</keyword>
<dbReference type="InterPro" id="IPR035897">
    <property type="entry name" value="Toll_tir_struct_dom_sf"/>
</dbReference>
<dbReference type="Proteomes" id="UP000233551">
    <property type="component" value="Unassembled WGS sequence"/>
</dbReference>
<dbReference type="SUPFAM" id="SSF52200">
    <property type="entry name" value="Toll/Interleukin receptor TIR domain"/>
    <property type="match status" value="1"/>
</dbReference>
<evidence type="ECO:0000313" key="3">
    <source>
        <dbReference type="Proteomes" id="UP000233551"/>
    </source>
</evidence>
<name>A0A2I0IWS7_PUNGR</name>
<dbReference type="SMART" id="SM00255">
    <property type="entry name" value="TIR"/>
    <property type="match status" value="1"/>
</dbReference>
<sequence length="167" mass="19173">MLISAIHHSRIAIIIFSTNYADSKWCLQELVEILKCNKMYRHHGHMLIPIFYNVEPSEVRNQSGKFGEGFNRSQAKDQTEKEAWRVALREAGTISSWHVDHDARDEAEFIGLVVDHLSKKVFFLRSPYFTKNAVGLDHNVGHLISMLNIEKDDVRMVGIYGMEGLDT</sequence>
<dbReference type="GO" id="GO:0006952">
    <property type="term" value="P:defense response"/>
    <property type="evidence" value="ECO:0007669"/>
    <property type="project" value="InterPro"/>
</dbReference>
<protein>
    <recommendedName>
        <fullName evidence="1">TIR domain-containing protein</fullName>
    </recommendedName>
</protein>
<dbReference type="GO" id="GO:0007165">
    <property type="term" value="P:signal transduction"/>
    <property type="evidence" value="ECO:0007669"/>
    <property type="project" value="InterPro"/>
</dbReference>
<reference evidence="2 3" key="1">
    <citation type="submission" date="2017-11" db="EMBL/GenBank/DDBJ databases">
        <title>De-novo sequencing of pomegranate (Punica granatum L.) genome.</title>
        <authorList>
            <person name="Akparov Z."/>
            <person name="Amiraslanov A."/>
            <person name="Hajiyeva S."/>
            <person name="Abbasov M."/>
            <person name="Kaur K."/>
            <person name="Hamwieh A."/>
            <person name="Solovyev V."/>
            <person name="Salamov A."/>
            <person name="Braich B."/>
            <person name="Kosarev P."/>
            <person name="Mahmoud A."/>
            <person name="Hajiyev E."/>
            <person name="Babayeva S."/>
            <person name="Izzatullayeva V."/>
            <person name="Mammadov A."/>
            <person name="Mammadov A."/>
            <person name="Sharifova S."/>
            <person name="Ojaghi J."/>
            <person name="Eynullazada K."/>
            <person name="Bayramov B."/>
            <person name="Abdulazimova A."/>
            <person name="Shahmuradov I."/>
        </authorList>
    </citation>
    <scope>NUCLEOTIDE SEQUENCE [LARGE SCALE GENOMIC DNA]</scope>
    <source>
        <strain evidence="3">cv. AG2017</strain>
        <tissue evidence="2">Leaf</tissue>
    </source>
</reference>
<dbReference type="PANTHER" id="PTHR11017:SF385">
    <property type="entry name" value="DISEASE RESISTANCE PROTEIN (TIR-NBS-LRR CLASS)-RELATED"/>
    <property type="match status" value="1"/>
</dbReference>
<dbReference type="AlphaFoldDB" id="A0A2I0IWS7"/>
<evidence type="ECO:0000313" key="2">
    <source>
        <dbReference type="EMBL" id="PKI48457.1"/>
    </source>
</evidence>
<dbReference type="InterPro" id="IPR044974">
    <property type="entry name" value="Disease_R_plants"/>
</dbReference>
<dbReference type="PROSITE" id="PS50104">
    <property type="entry name" value="TIR"/>
    <property type="match status" value="1"/>
</dbReference>
<dbReference type="Pfam" id="PF01582">
    <property type="entry name" value="TIR"/>
    <property type="match status" value="1"/>
</dbReference>
<comment type="caution">
    <text evidence="2">The sequence shown here is derived from an EMBL/GenBank/DDBJ whole genome shotgun (WGS) entry which is preliminary data.</text>
</comment>
<dbReference type="Gene3D" id="3.40.50.10140">
    <property type="entry name" value="Toll/interleukin-1 receptor homology (TIR) domain"/>
    <property type="match status" value="1"/>
</dbReference>
<dbReference type="EMBL" id="PGOL01002386">
    <property type="protein sequence ID" value="PKI48457.1"/>
    <property type="molecule type" value="Genomic_DNA"/>
</dbReference>